<protein>
    <submittedName>
        <fullName evidence="1">Uncharacterized protein</fullName>
    </submittedName>
</protein>
<organism evidence="1 2">
    <name type="scientific">Spirosoma profusum</name>
    <dbReference type="NCBI Taxonomy" id="2771354"/>
    <lineage>
        <taxon>Bacteria</taxon>
        <taxon>Pseudomonadati</taxon>
        <taxon>Bacteroidota</taxon>
        <taxon>Cytophagia</taxon>
        <taxon>Cytophagales</taxon>
        <taxon>Cytophagaceae</taxon>
        <taxon>Spirosoma</taxon>
    </lineage>
</organism>
<comment type="caution">
    <text evidence="1">The sequence shown here is derived from an EMBL/GenBank/DDBJ whole genome shotgun (WGS) entry which is preliminary data.</text>
</comment>
<accession>A0A926Y4P7</accession>
<keyword evidence="2" id="KW-1185">Reference proteome</keyword>
<evidence type="ECO:0000313" key="2">
    <source>
        <dbReference type="Proteomes" id="UP000598820"/>
    </source>
</evidence>
<gene>
    <name evidence="1" type="ORF">IC229_22270</name>
</gene>
<dbReference type="RefSeq" id="WP_190889235.1">
    <property type="nucleotide sequence ID" value="NZ_JACWZY010000021.1"/>
</dbReference>
<sequence length="209" mass="22263">MKNWIRYGLILLLTISWGCSPKQPAPLLPDYMKIPQDLSNFRGSGRITIDGGLSLRTEGAEQLDAATKTYSGLIASVIGGSLLAEFTAGQPLAYRDNNSVPTEYRSNGSLRINSALVNGTYPMGINSPAGPRGERADLTLHLPGPQIYFTQDGSLTITLAEKLSQQGSLNLYQLRGSFTATLGASGVGTSPGKQTRVDGTFDLLVVSNL</sequence>
<dbReference type="AlphaFoldDB" id="A0A926Y4P7"/>
<reference evidence="1" key="1">
    <citation type="submission" date="2020-09" db="EMBL/GenBank/DDBJ databases">
        <authorList>
            <person name="Kim M.K."/>
        </authorList>
    </citation>
    <scope>NUCLEOTIDE SEQUENCE</scope>
    <source>
        <strain evidence="1">BT702</strain>
    </source>
</reference>
<proteinExistence type="predicted"/>
<name>A0A926Y4P7_9BACT</name>
<evidence type="ECO:0000313" key="1">
    <source>
        <dbReference type="EMBL" id="MBD2703386.1"/>
    </source>
</evidence>
<dbReference type="Proteomes" id="UP000598820">
    <property type="component" value="Unassembled WGS sequence"/>
</dbReference>
<dbReference type="EMBL" id="JACWZY010000021">
    <property type="protein sequence ID" value="MBD2703386.1"/>
    <property type="molecule type" value="Genomic_DNA"/>
</dbReference>